<dbReference type="PROSITE" id="PS01162">
    <property type="entry name" value="QOR_ZETA_CRYSTAL"/>
    <property type="match status" value="1"/>
</dbReference>
<dbReference type="InterPro" id="IPR011032">
    <property type="entry name" value="GroES-like_sf"/>
</dbReference>
<dbReference type="Proteomes" id="UP000515679">
    <property type="component" value="Chromosome"/>
</dbReference>
<evidence type="ECO:0000256" key="3">
    <source>
        <dbReference type="ARBA" id="ARBA00022490"/>
    </source>
</evidence>
<evidence type="ECO:0000256" key="5">
    <source>
        <dbReference type="ARBA" id="ARBA00022884"/>
    </source>
</evidence>
<keyword evidence="3" id="KW-0963">Cytoplasm</keyword>
<protein>
    <submittedName>
        <fullName evidence="7">NADP-dependent oxidoreductase</fullName>
    </submittedName>
</protein>
<dbReference type="GO" id="GO:0016491">
    <property type="term" value="F:oxidoreductase activity"/>
    <property type="evidence" value="ECO:0007669"/>
    <property type="project" value="InterPro"/>
</dbReference>
<keyword evidence="5" id="KW-0694">RNA-binding</keyword>
<dbReference type="PANTHER" id="PTHR44154:SF1">
    <property type="entry name" value="QUINONE OXIDOREDUCTASE"/>
    <property type="match status" value="1"/>
</dbReference>
<evidence type="ECO:0000256" key="2">
    <source>
        <dbReference type="ARBA" id="ARBA00011881"/>
    </source>
</evidence>
<dbReference type="CDD" id="cd05289">
    <property type="entry name" value="MDR_like_2"/>
    <property type="match status" value="1"/>
</dbReference>
<evidence type="ECO:0000256" key="1">
    <source>
        <dbReference type="ARBA" id="ARBA00004496"/>
    </source>
</evidence>
<dbReference type="Gene3D" id="3.40.50.720">
    <property type="entry name" value="NAD(P)-binding Rossmann-like Domain"/>
    <property type="match status" value="1"/>
</dbReference>
<proteinExistence type="predicted"/>
<dbReference type="InterPro" id="IPR036291">
    <property type="entry name" value="NAD(P)-bd_dom_sf"/>
</dbReference>
<dbReference type="EMBL" id="CP041969">
    <property type="protein sequence ID" value="QMV44672.1"/>
    <property type="molecule type" value="Genomic_DNA"/>
</dbReference>
<keyword evidence="8" id="KW-1185">Reference proteome</keyword>
<evidence type="ECO:0000313" key="8">
    <source>
        <dbReference type="Proteomes" id="UP000515679"/>
    </source>
</evidence>
<organism evidence="7 8">
    <name type="scientific">Cohnella cholangitidis</name>
    <dbReference type="NCBI Taxonomy" id="2598458"/>
    <lineage>
        <taxon>Bacteria</taxon>
        <taxon>Bacillati</taxon>
        <taxon>Bacillota</taxon>
        <taxon>Bacilli</taxon>
        <taxon>Bacillales</taxon>
        <taxon>Paenibacillaceae</taxon>
        <taxon>Cohnella</taxon>
    </lineage>
</organism>
<keyword evidence="4" id="KW-0521">NADP</keyword>
<reference evidence="7 8" key="1">
    <citation type="submission" date="2019-07" db="EMBL/GenBank/DDBJ databases">
        <authorList>
            <person name="Kim J.K."/>
            <person name="Cheong H.-M."/>
            <person name="Choi Y."/>
            <person name="Hwang K.J."/>
            <person name="Lee S."/>
            <person name="Choi C."/>
        </authorList>
    </citation>
    <scope>NUCLEOTIDE SEQUENCE [LARGE SCALE GENOMIC DNA]</scope>
    <source>
        <strain evidence="7 8">KS 22</strain>
    </source>
</reference>
<dbReference type="SUPFAM" id="SSF50129">
    <property type="entry name" value="GroES-like"/>
    <property type="match status" value="1"/>
</dbReference>
<dbReference type="Gene3D" id="3.90.180.10">
    <property type="entry name" value="Medium-chain alcohol dehydrogenases, catalytic domain"/>
    <property type="match status" value="1"/>
</dbReference>
<accession>A0A7G5C638</accession>
<dbReference type="SMART" id="SM00829">
    <property type="entry name" value="PKS_ER"/>
    <property type="match status" value="1"/>
</dbReference>
<dbReference type="InterPro" id="IPR051603">
    <property type="entry name" value="Zinc-ADH_QOR/CCCR"/>
</dbReference>
<dbReference type="InterPro" id="IPR002364">
    <property type="entry name" value="Quin_OxRdtase/zeta-crystal_CS"/>
</dbReference>
<sequence length="306" mass="32931">MKAARYHTHGSADVLNVEEVAIPSIADHEVLVKVHACGVNPGDWQIRSGLAGDAFPLPYVPGWDVSGVVEQVGLAVTTFRVGDEVFGMTANSGGCAEYAVVPVNQIARKPPSIDHIQAAAVPMSAFTAWHALFEQGNLEQDQTVLINGAAGGVGHFAVQLAKSGGATVIGVASSGKESFVRSLGADEYIDYSLNSFGLAENKVDLVLDTIGGENGHRLIEVLRHGGSLVPITWGEYASDKLERKAIELHEVQLPRMTSEHLNELTRLIENGNLRASIEEVFAIEDIRKAHERSESRRTQGKLVIRI</sequence>
<dbReference type="Pfam" id="PF08240">
    <property type="entry name" value="ADH_N"/>
    <property type="match status" value="1"/>
</dbReference>
<dbReference type="InterPro" id="IPR020843">
    <property type="entry name" value="ER"/>
</dbReference>
<gene>
    <name evidence="7" type="ORF">FPL14_28495</name>
</gene>
<dbReference type="PANTHER" id="PTHR44154">
    <property type="entry name" value="QUINONE OXIDOREDUCTASE"/>
    <property type="match status" value="1"/>
</dbReference>
<comment type="subunit">
    <text evidence="2">Homotetramer.</text>
</comment>
<dbReference type="AlphaFoldDB" id="A0A7G5C638"/>
<evidence type="ECO:0000313" key="7">
    <source>
        <dbReference type="EMBL" id="QMV44672.1"/>
    </source>
</evidence>
<dbReference type="Pfam" id="PF13602">
    <property type="entry name" value="ADH_zinc_N_2"/>
    <property type="match status" value="1"/>
</dbReference>
<dbReference type="RefSeq" id="WP_182300960.1">
    <property type="nucleotide sequence ID" value="NZ_CP041969.1"/>
</dbReference>
<dbReference type="GO" id="GO:0008270">
    <property type="term" value="F:zinc ion binding"/>
    <property type="evidence" value="ECO:0007669"/>
    <property type="project" value="InterPro"/>
</dbReference>
<dbReference type="KEGG" id="cchl:FPL14_28495"/>
<dbReference type="InterPro" id="IPR013154">
    <property type="entry name" value="ADH-like_N"/>
</dbReference>
<evidence type="ECO:0000259" key="6">
    <source>
        <dbReference type="SMART" id="SM00829"/>
    </source>
</evidence>
<dbReference type="SUPFAM" id="SSF51735">
    <property type="entry name" value="NAD(P)-binding Rossmann-fold domains"/>
    <property type="match status" value="1"/>
</dbReference>
<comment type="subcellular location">
    <subcellularLocation>
        <location evidence="1">Cytoplasm</location>
    </subcellularLocation>
</comment>
<name>A0A7G5C638_9BACL</name>
<feature type="domain" description="Enoyl reductase (ER)" evidence="6">
    <location>
        <begin position="10"/>
        <end position="304"/>
    </location>
</feature>
<dbReference type="GO" id="GO:0005737">
    <property type="term" value="C:cytoplasm"/>
    <property type="evidence" value="ECO:0007669"/>
    <property type="project" value="UniProtKB-SubCell"/>
</dbReference>
<evidence type="ECO:0000256" key="4">
    <source>
        <dbReference type="ARBA" id="ARBA00022857"/>
    </source>
</evidence>
<dbReference type="GO" id="GO:0003723">
    <property type="term" value="F:RNA binding"/>
    <property type="evidence" value="ECO:0007669"/>
    <property type="project" value="UniProtKB-KW"/>
</dbReference>